<organism evidence="4 5">
    <name type="scientific">Candidatus Lachnoclostridium stercorigallinarum</name>
    <dbReference type="NCBI Taxonomy" id="2838634"/>
    <lineage>
        <taxon>Bacteria</taxon>
        <taxon>Bacillati</taxon>
        <taxon>Bacillota</taxon>
        <taxon>Clostridia</taxon>
        <taxon>Lachnospirales</taxon>
        <taxon>Lachnospiraceae</taxon>
    </lineage>
</organism>
<dbReference type="EMBL" id="DXBC01000037">
    <property type="protein sequence ID" value="HIZ78592.1"/>
    <property type="molecule type" value="Genomic_DNA"/>
</dbReference>
<dbReference type="Gene3D" id="1.10.357.10">
    <property type="entry name" value="Tetracycline Repressor, domain 2"/>
    <property type="match status" value="1"/>
</dbReference>
<name>A0A9D2K5F1_9FIRM</name>
<dbReference type="PANTHER" id="PTHR43479:SF7">
    <property type="entry name" value="TETR-FAMILY TRANSCRIPTIONAL REGULATOR"/>
    <property type="match status" value="1"/>
</dbReference>
<dbReference type="InterPro" id="IPR050624">
    <property type="entry name" value="HTH-type_Tx_Regulator"/>
</dbReference>
<dbReference type="GO" id="GO:0003677">
    <property type="term" value="F:DNA binding"/>
    <property type="evidence" value="ECO:0007669"/>
    <property type="project" value="UniProtKB-UniRule"/>
</dbReference>
<evidence type="ECO:0000259" key="3">
    <source>
        <dbReference type="PROSITE" id="PS50977"/>
    </source>
</evidence>
<accession>A0A9D2K5F1</accession>
<dbReference type="InterPro" id="IPR001647">
    <property type="entry name" value="HTH_TetR"/>
</dbReference>
<evidence type="ECO:0000256" key="1">
    <source>
        <dbReference type="ARBA" id="ARBA00023125"/>
    </source>
</evidence>
<comment type="caution">
    <text evidence="4">The sequence shown here is derived from an EMBL/GenBank/DDBJ whole genome shotgun (WGS) entry which is preliminary data.</text>
</comment>
<gene>
    <name evidence="4" type="ORF">IAA17_02205</name>
</gene>
<proteinExistence type="predicted"/>
<sequence>MDIRVEKTKRSIVSAFLELRAEKPLEKIRVKELCGRAEINKSTFYAHYRDIFDLAEQLEDEAVRAYLDIPHPDYVITDVAGFVREMFQARLAYEPMINILFSGNRSGIFVEKIAAGIRKLVLEKYPERREDPVFLTVLTYRIYGGYYAFQENRKYGEDMVIDVIGRMAEAQSGRAASDEWARKNGK</sequence>
<evidence type="ECO:0000313" key="5">
    <source>
        <dbReference type="Proteomes" id="UP000824101"/>
    </source>
</evidence>
<reference evidence="4" key="2">
    <citation type="submission" date="2021-04" db="EMBL/GenBank/DDBJ databases">
        <authorList>
            <person name="Gilroy R."/>
        </authorList>
    </citation>
    <scope>NUCLEOTIDE SEQUENCE</scope>
    <source>
        <strain evidence="4">ChiBcec1-1093</strain>
    </source>
</reference>
<dbReference type="SUPFAM" id="SSF46689">
    <property type="entry name" value="Homeodomain-like"/>
    <property type="match status" value="1"/>
</dbReference>
<dbReference type="InterPro" id="IPR009057">
    <property type="entry name" value="Homeodomain-like_sf"/>
</dbReference>
<dbReference type="PROSITE" id="PS50977">
    <property type="entry name" value="HTH_TETR_2"/>
    <property type="match status" value="1"/>
</dbReference>
<reference evidence="4" key="1">
    <citation type="journal article" date="2021" name="PeerJ">
        <title>Extensive microbial diversity within the chicken gut microbiome revealed by metagenomics and culture.</title>
        <authorList>
            <person name="Gilroy R."/>
            <person name="Ravi A."/>
            <person name="Getino M."/>
            <person name="Pursley I."/>
            <person name="Horton D.L."/>
            <person name="Alikhan N.F."/>
            <person name="Baker D."/>
            <person name="Gharbi K."/>
            <person name="Hall N."/>
            <person name="Watson M."/>
            <person name="Adriaenssens E.M."/>
            <person name="Foster-Nyarko E."/>
            <person name="Jarju S."/>
            <person name="Secka A."/>
            <person name="Antonio M."/>
            <person name="Oren A."/>
            <person name="Chaudhuri R.R."/>
            <person name="La Ragione R."/>
            <person name="Hildebrand F."/>
            <person name="Pallen M.J."/>
        </authorList>
    </citation>
    <scope>NUCLEOTIDE SEQUENCE</scope>
    <source>
        <strain evidence="4">ChiBcec1-1093</strain>
    </source>
</reference>
<evidence type="ECO:0000313" key="4">
    <source>
        <dbReference type="EMBL" id="HIZ78592.1"/>
    </source>
</evidence>
<protein>
    <submittedName>
        <fullName evidence="4">TetR/AcrR family transcriptional regulator</fullName>
    </submittedName>
</protein>
<keyword evidence="1 2" id="KW-0238">DNA-binding</keyword>
<feature type="DNA-binding region" description="H-T-H motif" evidence="2">
    <location>
        <begin position="29"/>
        <end position="48"/>
    </location>
</feature>
<dbReference type="Proteomes" id="UP000824101">
    <property type="component" value="Unassembled WGS sequence"/>
</dbReference>
<evidence type="ECO:0000256" key="2">
    <source>
        <dbReference type="PROSITE-ProRule" id="PRU00335"/>
    </source>
</evidence>
<dbReference type="AlphaFoldDB" id="A0A9D2K5F1"/>
<feature type="domain" description="HTH tetR-type" evidence="3">
    <location>
        <begin position="6"/>
        <end position="66"/>
    </location>
</feature>
<dbReference type="PANTHER" id="PTHR43479">
    <property type="entry name" value="ACREF/ENVCD OPERON REPRESSOR-RELATED"/>
    <property type="match status" value="1"/>
</dbReference>